<evidence type="ECO:0000313" key="9">
    <source>
        <dbReference type="EMBL" id="AJG23489.1"/>
    </source>
</evidence>
<comment type="similarity">
    <text evidence="1 7">Belongs to the cytochrome P450 family.</text>
</comment>
<evidence type="ECO:0000256" key="3">
    <source>
        <dbReference type="ARBA" id="ARBA00022723"/>
    </source>
</evidence>
<keyword evidence="3 7" id="KW-0479">Metal-binding</keyword>
<evidence type="ECO:0000256" key="2">
    <source>
        <dbReference type="ARBA" id="ARBA00022617"/>
    </source>
</evidence>
<dbReference type="InterPro" id="IPR002397">
    <property type="entry name" value="Cyt_P450_B"/>
</dbReference>
<evidence type="ECO:0000256" key="6">
    <source>
        <dbReference type="ARBA" id="ARBA00023033"/>
    </source>
</evidence>
<dbReference type="PROSITE" id="PS00086">
    <property type="entry name" value="CYTOCHROME_P450"/>
    <property type="match status" value="1"/>
</dbReference>
<dbReference type="SUPFAM" id="SSF48264">
    <property type="entry name" value="Cytochrome P450"/>
    <property type="match status" value="1"/>
</dbReference>
<evidence type="ECO:0000256" key="8">
    <source>
        <dbReference type="SAM" id="MobiDB-lite"/>
    </source>
</evidence>
<keyword evidence="2 7" id="KW-0349">Heme</keyword>
<dbReference type="PANTHER" id="PTHR46696">
    <property type="entry name" value="P450, PUTATIVE (EUROFUNG)-RELATED"/>
    <property type="match status" value="1"/>
</dbReference>
<dbReference type="PRINTS" id="PR00385">
    <property type="entry name" value="P450"/>
</dbReference>
<reference evidence="9 10" key="1">
    <citation type="journal article" date="2015" name="Genome Announc.">
        <title>Complete Genome Sequence of Cupriavidus basilensis 4G11, Isolated from the Oak Ridge Field Research Center Site.</title>
        <authorList>
            <person name="Ray J."/>
            <person name="Waters R.J."/>
            <person name="Skerker J.M."/>
            <person name="Kuehl J.V."/>
            <person name="Price M.N."/>
            <person name="Huang J."/>
            <person name="Chakraborty R."/>
            <person name="Arkin A.P."/>
            <person name="Deutschbauer A."/>
        </authorList>
    </citation>
    <scope>NUCLEOTIDE SEQUENCE [LARGE SCALE GENOMIC DNA]</scope>
    <source>
        <strain evidence="9">4G11</strain>
    </source>
</reference>
<keyword evidence="5 7" id="KW-0408">Iron</keyword>
<keyword evidence="4 7" id="KW-0560">Oxidoreductase</keyword>
<dbReference type="GO" id="GO:0005506">
    <property type="term" value="F:iron ion binding"/>
    <property type="evidence" value="ECO:0007669"/>
    <property type="project" value="InterPro"/>
</dbReference>
<dbReference type="InterPro" id="IPR036396">
    <property type="entry name" value="Cyt_P450_sf"/>
</dbReference>
<sequence>MTESPAPTPSSNPSSAVEGRCPFDAAANEPKSACPFHAEGDSGGIPDFPPKRVDPLAPPPVFFQMQQKGELAQGKLWDGKIAWLVTRYDDVRAVLSDSRFSSDVSHPGFPSSSAAVKVVRSSNRTFITMDEPKHSEQRRMLTSEFTIRKIENLRPRLQAIVDKLLEDFAMGPQPSDLVSAFTLATPALAISELLGVPYDDHDFFQEQAMIMTSSTATREEASAANQALCEYLRELVAKRSESPGEDILSRLIVNHVRKGDITETDVVSLGRLLLIAGHETTANTTSMGVLFLLQRPDIWEELRQNPSLVPNAVEEMLRFLDVIQSGTRRVALEDVVVNGQLIRAGDPVVVLSISANRDQEQFKDPHVFDLRRDARTQIAFGYGPHQCMGQVLARVEMQIMFTALLKRLPNLRLAVPIESLAFKSDSLMYGVRALPVSW</sequence>
<dbReference type="Pfam" id="PF00067">
    <property type="entry name" value="p450"/>
    <property type="match status" value="1"/>
</dbReference>
<feature type="region of interest" description="Disordered" evidence="8">
    <location>
        <begin position="1"/>
        <end position="56"/>
    </location>
</feature>
<dbReference type="FunFam" id="1.10.630.10:FF:000018">
    <property type="entry name" value="Cytochrome P450 monooxygenase"/>
    <property type="match status" value="1"/>
</dbReference>
<dbReference type="AlphaFoldDB" id="A0A0C4YN44"/>
<proteinExistence type="inferred from homology"/>
<evidence type="ECO:0000256" key="5">
    <source>
        <dbReference type="ARBA" id="ARBA00023004"/>
    </source>
</evidence>
<dbReference type="RefSeq" id="WP_081201625.1">
    <property type="nucleotide sequence ID" value="NZ_CP010537.1"/>
</dbReference>
<protein>
    <submittedName>
        <fullName evidence="9">Putative cytochrome P450 hydroxylase</fullName>
    </submittedName>
</protein>
<dbReference type="PRINTS" id="PR00359">
    <property type="entry name" value="BP450"/>
</dbReference>
<dbReference type="InterPro" id="IPR017972">
    <property type="entry name" value="Cyt_P450_CS"/>
</dbReference>
<dbReference type="OrthoDB" id="4168525at2"/>
<keyword evidence="10" id="KW-1185">Reference proteome</keyword>
<dbReference type="GO" id="GO:0020037">
    <property type="term" value="F:heme binding"/>
    <property type="evidence" value="ECO:0007669"/>
    <property type="project" value="InterPro"/>
</dbReference>
<dbReference type="GO" id="GO:0004497">
    <property type="term" value="F:monooxygenase activity"/>
    <property type="evidence" value="ECO:0007669"/>
    <property type="project" value="UniProtKB-KW"/>
</dbReference>
<dbReference type="KEGG" id="cbw:RR42_s1901"/>
<accession>A0A0C4YN44</accession>
<dbReference type="Gene3D" id="1.10.630.10">
    <property type="entry name" value="Cytochrome P450"/>
    <property type="match status" value="1"/>
</dbReference>
<dbReference type="STRING" id="68895.RR42_s1901"/>
<dbReference type="PANTHER" id="PTHR46696:SF1">
    <property type="entry name" value="CYTOCHROME P450 YJIB-RELATED"/>
    <property type="match status" value="1"/>
</dbReference>
<dbReference type="Proteomes" id="UP000031843">
    <property type="component" value="Chromosome secondary"/>
</dbReference>
<keyword evidence="6 7" id="KW-0503">Monooxygenase</keyword>
<name>A0A0C4YN44_9BURK</name>
<organism evidence="9 10">
    <name type="scientific">Cupriavidus basilensis</name>
    <dbReference type="NCBI Taxonomy" id="68895"/>
    <lineage>
        <taxon>Bacteria</taxon>
        <taxon>Pseudomonadati</taxon>
        <taxon>Pseudomonadota</taxon>
        <taxon>Betaproteobacteria</taxon>
        <taxon>Burkholderiales</taxon>
        <taxon>Burkholderiaceae</taxon>
        <taxon>Cupriavidus</taxon>
    </lineage>
</organism>
<gene>
    <name evidence="9" type="ORF">RR42_s1901</name>
</gene>
<dbReference type="GO" id="GO:0016705">
    <property type="term" value="F:oxidoreductase activity, acting on paired donors, with incorporation or reduction of molecular oxygen"/>
    <property type="evidence" value="ECO:0007669"/>
    <property type="project" value="InterPro"/>
</dbReference>
<evidence type="ECO:0000313" key="10">
    <source>
        <dbReference type="Proteomes" id="UP000031843"/>
    </source>
</evidence>
<feature type="compositionally biased region" description="Pro residues" evidence="8">
    <location>
        <begin position="1"/>
        <end position="10"/>
    </location>
</feature>
<dbReference type="InterPro" id="IPR001128">
    <property type="entry name" value="Cyt_P450"/>
</dbReference>
<evidence type="ECO:0000256" key="1">
    <source>
        <dbReference type="ARBA" id="ARBA00010617"/>
    </source>
</evidence>
<evidence type="ECO:0000256" key="7">
    <source>
        <dbReference type="RuleBase" id="RU000461"/>
    </source>
</evidence>
<dbReference type="CDD" id="cd11030">
    <property type="entry name" value="CYP105-like"/>
    <property type="match status" value="1"/>
</dbReference>
<dbReference type="EMBL" id="CP010537">
    <property type="protein sequence ID" value="AJG23489.1"/>
    <property type="molecule type" value="Genomic_DNA"/>
</dbReference>
<evidence type="ECO:0000256" key="4">
    <source>
        <dbReference type="ARBA" id="ARBA00023002"/>
    </source>
</evidence>
<dbReference type="GeneID" id="60822421"/>